<protein>
    <submittedName>
        <fullName evidence="1">Uncharacterized protein</fullName>
    </submittedName>
</protein>
<name>A0A368S4H4_SETIT</name>
<dbReference type="EMBL" id="CM003535">
    <property type="protein sequence ID" value="RCV37233.1"/>
    <property type="molecule type" value="Genomic_DNA"/>
</dbReference>
<reference evidence="1" key="1">
    <citation type="journal article" date="2012" name="Nat. Biotechnol.">
        <title>Reference genome sequence of the model plant Setaria.</title>
        <authorList>
            <person name="Bennetzen J.L."/>
            <person name="Schmutz J."/>
            <person name="Wang H."/>
            <person name="Percifield R."/>
            <person name="Hawkins J."/>
            <person name="Pontaroli A.C."/>
            <person name="Estep M."/>
            <person name="Feng L."/>
            <person name="Vaughn J.N."/>
            <person name="Grimwood J."/>
            <person name="Jenkins J."/>
            <person name="Barry K."/>
            <person name="Lindquist E."/>
            <person name="Hellsten U."/>
            <person name="Deshpande S."/>
            <person name="Wang X."/>
            <person name="Wu X."/>
            <person name="Mitros T."/>
            <person name="Triplett J."/>
            <person name="Yang X."/>
            <person name="Ye C.Y."/>
            <person name="Mauro-Herrera M."/>
            <person name="Wang L."/>
            <person name="Li P."/>
            <person name="Sharma M."/>
            <person name="Sharma R."/>
            <person name="Ronald P.C."/>
            <person name="Panaud O."/>
            <person name="Kellogg E.A."/>
            <person name="Brutnell T.P."/>
            <person name="Doust A.N."/>
            <person name="Tuskan G.A."/>
            <person name="Rokhsar D."/>
            <person name="Devos K.M."/>
        </authorList>
    </citation>
    <scope>NUCLEOTIDE SEQUENCE [LARGE SCALE GENOMIC DNA]</scope>
    <source>
        <strain evidence="1">Yugu1</strain>
    </source>
</reference>
<accession>A0A368S4H4</accession>
<sequence>MIRRAEKIKTVTNWLGIRGKREIHIRLKTTKRKMKSRHCMDRMAVIHFTVASVW</sequence>
<organism evidence="1">
    <name type="scientific">Setaria italica</name>
    <name type="common">Foxtail millet</name>
    <name type="synonym">Panicum italicum</name>
    <dbReference type="NCBI Taxonomy" id="4555"/>
    <lineage>
        <taxon>Eukaryota</taxon>
        <taxon>Viridiplantae</taxon>
        <taxon>Streptophyta</taxon>
        <taxon>Embryophyta</taxon>
        <taxon>Tracheophyta</taxon>
        <taxon>Spermatophyta</taxon>
        <taxon>Magnoliopsida</taxon>
        <taxon>Liliopsida</taxon>
        <taxon>Poales</taxon>
        <taxon>Poaceae</taxon>
        <taxon>PACMAD clade</taxon>
        <taxon>Panicoideae</taxon>
        <taxon>Panicodae</taxon>
        <taxon>Paniceae</taxon>
        <taxon>Cenchrinae</taxon>
        <taxon>Setaria</taxon>
    </lineage>
</organism>
<proteinExistence type="predicted"/>
<reference evidence="1" key="2">
    <citation type="submission" date="2015-07" db="EMBL/GenBank/DDBJ databases">
        <authorList>
            <person name="Noorani M."/>
        </authorList>
    </citation>
    <scope>NUCLEOTIDE SEQUENCE</scope>
    <source>
        <strain evidence="1">Yugu1</strain>
    </source>
</reference>
<gene>
    <name evidence="1" type="ORF">SETIT_8G046700v2</name>
</gene>
<evidence type="ECO:0000313" key="1">
    <source>
        <dbReference type="EMBL" id="RCV37233.1"/>
    </source>
</evidence>
<dbReference type="AlphaFoldDB" id="A0A368S4H4"/>